<gene>
    <name evidence="2" type="ORF">TPELB_09050</name>
</gene>
<dbReference type="EMBL" id="CP154622">
    <property type="protein sequence ID" value="XAM40599.1"/>
    <property type="molecule type" value="Genomic_DNA"/>
</dbReference>
<name>A0ABZ3FC89_9FIRM</name>
<dbReference type="Proteomes" id="UP001477947">
    <property type="component" value="Chromosome"/>
</dbReference>
<keyword evidence="1" id="KW-0472">Membrane</keyword>
<organism evidence="2 3">
    <name type="scientific">Terrisporobacter petrolearius</name>
    <dbReference type="NCBI Taxonomy" id="1460447"/>
    <lineage>
        <taxon>Bacteria</taxon>
        <taxon>Bacillati</taxon>
        <taxon>Bacillota</taxon>
        <taxon>Clostridia</taxon>
        <taxon>Peptostreptococcales</taxon>
        <taxon>Peptostreptococcaceae</taxon>
        <taxon>Terrisporobacter</taxon>
    </lineage>
</organism>
<feature type="transmembrane region" description="Helical" evidence="1">
    <location>
        <begin position="162"/>
        <end position="184"/>
    </location>
</feature>
<dbReference type="Pfam" id="PF11667">
    <property type="entry name" value="DUF3267"/>
    <property type="match status" value="1"/>
</dbReference>
<sequence length="205" mass="23068">MSESINEKNLNEQEKFKSFEKIKEEMIKNGYKENSGTITVIKANIYALLTAGPIALICFIIYIRKWGGIFLEFTPATTLLFFISIILCIVIHEFLHGITWSLFCKNGFKSISFGVMWKSLTPYCHCKEPLNFKAYLTGGLMPLLILGILLFIVSFFTGNSLLMNLSMINILCAGGDTTIALLLCKYKDALFIDHPTDCGFVAFTK</sequence>
<keyword evidence="1" id="KW-0812">Transmembrane</keyword>
<dbReference type="InterPro" id="IPR021683">
    <property type="entry name" value="DUF3267"/>
</dbReference>
<reference evidence="2 3" key="1">
    <citation type="submission" date="2024-04" db="EMBL/GenBank/DDBJ databases">
        <title>Isolation and characterization of novel acetogenic strains of the genera Terrisporobacter and Acetoanaerobium.</title>
        <authorList>
            <person name="Boeer T."/>
            <person name="Schueler M.A."/>
            <person name="Lueschen A."/>
            <person name="Eysell L."/>
            <person name="Droege J."/>
            <person name="Heinemann M."/>
            <person name="Engelhardt L."/>
            <person name="Basen M."/>
            <person name="Daniel R."/>
        </authorList>
    </citation>
    <scope>NUCLEOTIDE SEQUENCE [LARGE SCALE GENOMIC DNA]</scope>
    <source>
        <strain evidence="2 3">ELB</strain>
    </source>
</reference>
<feature type="transmembrane region" description="Helical" evidence="1">
    <location>
        <begin position="135"/>
        <end position="156"/>
    </location>
</feature>
<feature type="transmembrane region" description="Helical" evidence="1">
    <location>
        <begin position="69"/>
        <end position="91"/>
    </location>
</feature>
<keyword evidence="1" id="KW-1133">Transmembrane helix</keyword>
<accession>A0ABZ3FC89</accession>
<keyword evidence="3" id="KW-1185">Reference proteome</keyword>
<evidence type="ECO:0000256" key="1">
    <source>
        <dbReference type="SAM" id="Phobius"/>
    </source>
</evidence>
<dbReference type="RefSeq" id="WP_343338702.1">
    <property type="nucleotide sequence ID" value="NZ_CP154622.1"/>
</dbReference>
<evidence type="ECO:0008006" key="4">
    <source>
        <dbReference type="Google" id="ProtNLM"/>
    </source>
</evidence>
<evidence type="ECO:0000313" key="3">
    <source>
        <dbReference type="Proteomes" id="UP001477947"/>
    </source>
</evidence>
<evidence type="ECO:0000313" key="2">
    <source>
        <dbReference type="EMBL" id="XAM40599.1"/>
    </source>
</evidence>
<protein>
    <recommendedName>
        <fullName evidence="4">Zincin peptidase</fullName>
    </recommendedName>
</protein>
<feature type="transmembrane region" description="Helical" evidence="1">
    <location>
        <begin position="45"/>
        <end position="63"/>
    </location>
</feature>
<proteinExistence type="predicted"/>